<dbReference type="CDD" id="cd00043">
    <property type="entry name" value="CYCLIN_SF"/>
    <property type="match status" value="1"/>
</dbReference>
<dbReference type="InterPro" id="IPR039361">
    <property type="entry name" value="Cyclin"/>
</dbReference>
<dbReference type="InterPro" id="IPR004367">
    <property type="entry name" value="Cyclin_C-dom"/>
</dbReference>
<evidence type="ECO:0000259" key="2">
    <source>
        <dbReference type="SMART" id="SM01332"/>
    </source>
</evidence>
<evidence type="ECO:0000313" key="3">
    <source>
        <dbReference type="EMBL" id="ETV93981.1"/>
    </source>
</evidence>
<dbReference type="RefSeq" id="XP_008877184.1">
    <property type="nucleotide sequence ID" value="XM_008878962.1"/>
</dbReference>
<accession>A0A024TK48</accession>
<dbReference type="SMART" id="SM01332">
    <property type="entry name" value="Cyclin_C"/>
    <property type="match status" value="1"/>
</dbReference>
<dbReference type="OrthoDB" id="5590282at2759"/>
<gene>
    <name evidence="3" type="ORF">H310_12050</name>
</gene>
<dbReference type="SUPFAM" id="SSF47954">
    <property type="entry name" value="Cyclin-like"/>
    <property type="match status" value="2"/>
</dbReference>
<dbReference type="GeneID" id="20089100"/>
<dbReference type="Gene3D" id="1.10.472.10">
    <property type="entry name" value="Cyclin-like"/>
    <property type="match status" value="2"/>
</dbReference>
<dbReference type="Pfam" id="PF02984">
    <property type="entry name" value="Cyclin_C"/>
    <property type="match status" value="1"/>
</dbReference>
<reference evidence="3" key="1">
    <citation type="submission" date="2013-12" db="EMBL/GenBank/DDBJ databases">
        <title>The Genome Sequence of Aphanomyces invadans NJM9701.</title>
        <authorList>
            <consortium name="The Broad Institute Genomics Platform"/>
            <person name="Russ C."/>
            <person name="Tyler B."/>
            <person name="van West P."/>
            <person name="Dieguez-Uribeondo J."/>
            <person name="Young S.K."/>
            <person name="Zeng Q."/>
            <person name="Gargeya S."/>
            <person name="Fitzgerald M."/>
            <person name="Abouelleil A."/>
            <person name="Alvarado L."/>
            <person name="Chapman S.B."/>
            <person name="Gainer-Dewar J."/>
            <person name="Goldberg J."/>
            <person name="Griggs A."/>
            <person name="Gujja S."/>
            <person name="Hansen M."/>
            <person name="Howarth C."/>
            <person name="Imamovic A."/>
            <person name="Ireland A."/>
            <person name="Larimer J."/>
            <person name="McCowan C."/>
            <person name="Murphy C."/>
            <person name="Pearson M."/>
            <person name="Poon T.W."/>
            <person name="Priest M."/>
            <person name="Roberts A."/>
            <person name="Saif S."/>
            <person name="Shea T."/>
            <person name="Sykes S."/>
            <person name="Wortman J."/>
            <person name="Nusbaum C."/>
            <person name="Birren B."/>
        </authorList>
    </citation>
    <scope>NUCLEOTIDE SEQUENCE [LARGE SCALE GENOMIC DNA]</scope>
    <source>
        <strain evidence="3">NJM9701</strain>
    </source>
</reference>
<name>A0A024TK48_9STRA</name>
<proteinExistence type="predicted"/>
<dbReference type="InterPro" id="IPR006671">
    <property type="entry name" value="Cyclin_N"/>
</dbReference>
<dbReference type="InterPro" id="IPR036915">
    <property type="entry name" value="Cyclin-like_sf"/>
</dbReference>
<keyword evidence="1" id="KW-0195">Cyclin</keyword>
<dbReference type="Pfam" id="PF00134">
    <property type="entry name" value="Cyclin_N"/>
    <property type="match status" value="1"/>
</dbReference>
<organism evidence="3">
    <name type="scientific">Aphanomyces invadans</name>
    <dbReference type="NCBI Taxonomy" id="157072"/>
    <lineage>
        <taxon>Eukaryota</taxon>
        <taxon>Sar</taxon>
        <taxon>Stramenopiles</taxon>
        <taxon>Oomycota</taxon>
        <taxon>Saprolegniomycetes</taxon>
        <taxon>Saprolegniales</taxon>
        <taxon>Verrucalvaceae</taxon>
        <taxon>Aphanomyces</taxon>
    </lineage>
</organism>
<dbReference type="EMBL" id="KI913987">
    <property type="protein sequence ID" value="ETV93981.1"/>
    <property type="molecule type" value="Genomic_DNA"/>
</dbReference>
<feature type="domain" description="Cyclin C-terminal" evidence="2">
    <location>
        <begin position="212"/>
        <end position="353"/>
    </location>
</feature>
<dbReference type="PANTHER" id="PTHR10177">
    <property type="entry name" value="CYCLINS"/>
    <property type="match status" value="1"/>
</dbReference>
<dbReference type="AlphaFoldDB" id="A0A024TK48"/>
<sequence length="420" mass="47581">MYSGMYPPTTTTEHRLVDTQMGHEMTKDTVELDFDVVRNYRLREIEKVYSVCSYVHSLTPMEWPSFNTFRARLVHRVVCVASSLALKRETCHLACSYLTRILLSNLLHHGYLVPTYVNSMKTPEHPSVVITSAAVVIACKIEEVSPPSIQEILEAVQRESGEIIELQTRKRGPSARSKSKKTKPHSIYTTKEEVVAEEEAMLKTLEWKLYPATSVSWLLLTMEGLGLYKDPIQSSPCYVGYDYEYFGVKQQHNSHARASERANVFHIACNLLDVALLHANCLHFLPSMMAAAALFLIAPGHNLYALAHFLHLKAEDVWDCVTWLQQYLPYAASPVPFSVYSTMQSKLKKIPSVDKYAVQVVSTAVAYASFGMYMPPAVDDQLQYEPETERDVVLPPLYQCCIVPDVHFHPSQPYNTGYFA</sequence>
<dbReference type="VEuPathDB" id="FungiDB:H310_12050"/>
<evidence type="ECO:0000256" key="1">
    <source>
        <dbReference type="ARBA" id="ARBA00023127"/>
    </source>
</evidence>
<protein>
    <recommendedName>
        <fullName evidence="2">Cyclin C-terminal domain-containing protein</fullName>
    </recommendedName>
</protein>
<dbReference type="STRING" id="157072.A0A024TK48"/>